<name>W9RQC3_9ROSA</name>
<dbReference type="AlphaFoldDB" id="W9RQC3"/>
<dbReference type="EMBL" id="KE345057">
    <property type="protein sequence ID" value="EXB91926.1"/>
    <property type="molecule type" value="Genomic_DNA"/>
</dbReference>
<feature type="compositionally biased region" description="Gly residues" evidence="1">
    <location>
        <begin position="15"/>
        <end position="36"/>
    </location>
</feature>
<evidence type="ECO:0000313" key="2">
    <source>
        <dbReference type="EMBL" id="EXB91926.1"/>
    </source>
</evidence>
<reference evidence="3" key="1">
    <citation type="submission" date="2013-01" db="EMBL/GenBank/DDBJ databases">
        <title>Draft Genome Sequence of a Mulberry Tree, Morus notabilis C.K. Schneid.</title>
        <authorList>
            <person name="He N."/>
            <person name="Zhao S."/>
        </authorList>
    </citation>
    <scope>NUCLEOTIDE SEQUENCE</scope>
</reference>
<protein>
    <submittedName>
        <fullName evidence="2">Uncharacterized protein</fullName>
    </submittedName>
</protein>
<keyword evidence="3" id="KW-1185">Reference proteome</keyword>
<gene>
    <name evidence="2" type="ORF">L484_009019</name>
</gene>
<dbReference type="Proteomes" id="UP000030645">
    <property type="component" value="Unassembled WGS sequence"/>
</dbReference>
<feature type="region of interest" description="Disordered" evidence="1">
    <location>
        <begin position="1"/>
        <end position="49"/>
    </location>
</feature>
<accession>W9RQC3</accession>
<evidence type="ECO:0000313" key="3">
    <source>
        <dbReference type="Proteomes" id="UP000030645"/>
    </source>
</evidence>
<proteinExistence type="predicted"/>
<sequence length="66" mass="6713">MTSHSIPSPEVDRAGGVGGCRSGLAGGGSRGGGVRQGWGHARTEDRTQQCRSESISSVVAALLKFS</sequence>
<organism evidence="2 3">
    <name type="scientific">Morus notabilis</name>
    <dbReference type="NCBI Taxonomy" id="981085"/>
    <lineage>
        <taxon>Eukaryota</taxon>
        <taxon>Viridiplantae</taxon>
        <taxon>Streptophyta</taxon>
        <taxon>Embryophyta</taxon>
        <taxon>Tracheophyta</taxon>
        <taxon>Spermatophyta</taxon>
        <taxon>Magnoliopsida</taxon>
        <taxon>eudicotyledons</taxon>
        <taxon>Gunneridae</taxon>
        <taxon>Pentapetalae</taxon>
        <taxon>rosids</taxon>
        <taxon>fabids</taxon>
        <taxon>Rosales</taxon>
        <taxon>Moraceae</taxon>
        <taxon>Moreae</taxon>
        <taxon>Morus</taxon>
    </lineage>
</organism>
<evidence type="ECO:0000256" key="1">
    <source>
        <dbReference type="SAM" id="MobiDB-lite"/>
    </source>
</evidence>